<dbReference type="PRINTS" id="PR00507">
    <property type="entry name" value="N12N6MTFRASE"/>
</dbReference>
<dbReference type="Pfam" id="PF13708">
    <property type="entry name" value="DUF4942"/>
    <property type="match status" value="1"/>
</dbReference>
<dbReference type="InterPro" id="IPR029063">
    <property type="entry name" value="SAM-dependent_MTases_sf"/>
</dbReference>
<dbReference type="EMBL" id="JACU01000015">
    <property type="protein sequence ID" value="KMS50738.1"/>
    <property type="molecule type" value="Genomic_DNA"/>
</dbReference>
<dbReference type="PATRIC" id="fig|1114963.3.peg.4940"/>
<dbReference type="Gene3D" id="3.40.50.150">
    <property type="entry name" value="Vaccinia Virus protein VP39"/>
    <property type="match status" value="1"/>
</dbReference>
<dbReference type="CDD" id="cd02440">
    <property type="entry name" value="AdoMet_MTases"/>
    <property type="match status" value="1"/>
</dbReference>
<dbReference type="SUPFAM" id="SSF53335">
    <property type="entry name" value="S-adenosyl-L-methionine-dependent methyltransferases"/>
    <property type="match status" value="1"/>
</dbReference>
<comment type="caution">
    <text evidence="2">The sequence shown here is derived from an EMBL/GenBank/DDBJ whole genome shotgun (WGS) entry which is preliminary data.</text>
</comment>
<dbReference type="AlphaFoldDB" id="A0A0J7XHV8"/>
<dbReference type="InterPro" id="IPR002052">
    <property type="entry name" value="DNA_methylase_N6_adenine_CS"/>
</dbReference>
<proteinExistence type="predicted"/>
<keyword evidence="2" id="KW-0808">Transferase</keyword>
<dbReference type="PROSITE" id="PS00092">
    <property type="entry name" value="N6_MTASE"/>
    <property type="match status" value="1"/>
</dbReference>
<organism evidence="2 3">
    <name type="scientific">Novosphingobium barchaimii LL02</name>
    <dbReference type="NCBI Taxonomy" id="1114963"/>
    <lineage>
        <taxon>Bacteria</taxon>
        <taxon>Pseudomonadati</taxon>
        <taxon>Pseudomonadota</taxon>
        <taxon>Alphaproteobacteria</taxon>
        <taxon>Sphingomonadales</taxon>
        <taxon>Sphingomonadaceae</taxon>
        <taxon>Novosphingobium</taxon>
    </lineage>
</organism>
<dbReference type="RefSeq" id="WP_231634371.1">
    <property type="nucleotide sequence ID" value="NZ_KQ130461.1"/>
</dbReference>
<name>A0A0J7XHV8_9SPHN</name>
<evidence type="ECO:0000259" key="1">
    <source>
        <dbReference type="Pfam" id="PF13708"/>
    </source>
</evidence>
<keyword evidence="2" id="KW-0489">Methyltransferase</keyword>
<dbReference type="GO" id="GO:0032259">
    <property type="term" value="P:methylation"/>
    <property type="evidence" value="ECO:0007669"/>
    <property type="project" value="UniProtKB-KW"/>
</dbReference>
<gene>
    <name evidence="2" type="ORF">V474_06455</name>
</gene>
<sequence>MGQELMTPAQIADICDGRDKAIALWLSLYDTYHATRDEAARLTLGGALSLSCGRDWTEDTLTRAFIQSQPIDQRDKETGARKTIDARDNFERVLTHTMDRRCWAALMEQLGFDQLLDQQARKEFHDGLRDDPVPFTPDNCAATFGNIWTNRRDLYLRGIANVFAKLDRRFRSHNGFKIGARLIIDRALNEWGSWDRYERRDTLRDVERVFLELDEKPPVSEGHSIASQVADSARVRGSLPTVIEGDYFRVRVFKNGNLHIWFERDDLLQSVNLLLAEYYGEAIGDGYETTEAEAAPAYHITPAKNFGAFMTSPEIAAQVIEHARISTGQRVLEPSAGKAALASAARNAGADVTCVELQPGFAHELRVIHGFADAIEGDFLALDPAHYAPFDAVIMNPPFDRGRDCDHVRHALAFLKPGGVLVAIMSARAEYGEDQRHKALHRMIAGCEAIYFHGRKWIDLPPGSFAHAGTNVNTVLLAIRKPG</sequence>
<reference evidence="2 3" key="1">
    <citation type="journal article" date="2015" name="G3 (Bethesda)">
        <title>Insights into Ongoing Evolution of the Hexachlorocyclohexane Catabolic Pathway from Comparative Genomics of Ten Sphingomonadaceae Strains.</title>
        <authorList>
            <person name="Pearce S.L."/>
            <person name="Oakeshott J.G."/>
            <person name="Pandey G."/>
        </authorList>
    </citation>
    <scope>NUCLEOTIDE SEQUENCE [LARGE SCALE GENOMIC DNA]</scope>
    <source>
        <strain evidence="2 3">LL02</strain>
    </source>
</reference>
<dbReference type="InterPro" id="IPR031339">
    <property type="entry name" value="DUF4942"/>
</dbReference>
<evidence type="ECO:0000313" key="2">
    <source>
        <dbReference type="EMBL" id="KMS50738.1"/>
    </source>
</evidence>
<evidence type="ECO:0000313" key="3">
    <source>
        <dbReference type="Proteomes" id="UP000052268"/>
    </source>
</evidence>
<dbReference type="GO" id="GO:0003676">
    <property type="term" value="F:nucleic acid binding"/>
    <property type="evidence" value="ECO:0007669"/>
    <property type="project" value="InterPro"/>
</dbReference>
<keyword evidence="3" id="KW-1185">Reference proteome</keyword>
<dbReference type="Proteomes" id="UP000052268">
    <property type="component" value="Unassembled WGS sequence"/>
</dbReference>
<protein>
    <submittedName>
        <fullName evidence="2">DNA methyltransferase</fullName>
    </submittedName>
</protein>
<feature type="domain" description="DUF4942" evidence="1">
    <location>
        <begin position="95"/>
        <end position="281"/>
    </location>
</feature>
<accession>A0A0J7XHV8</accession>
<dbReference type="GO" id="GO:0008168">
    <property type="term" value="F:methyltransferase activity"/>
    <property type="evidence" value="ECO:0007669"/>
    <property type="project" value="UniProtKB-KW"/>
</dbReference>